<dbReference type="EMBL" id="BMAW01068347">
    <property type="protein sequence ID" value="GFT63938.1"/>
    <property type="molecule type" value="Genomic_DNA"/>
</dbReference>
<proteinExistence type="predicted"/>
<reference evidence="1" key="1">
    <citation type="submission" date="2020-08" db="EMBL/GenBank/DDBJ databases">
        <title>Multicomponent nature underlies the extraordinary mechanical properties of spider dragline silk.</title>
        <authorList>
            <person name="Kono N."/>
            <person name="Nakamura H."/>
            <person name="Mori M."/>
            <person name="Yoshida Y."/>
            <person name="Ohtoshi R."/>
            <person name="Malay A.D."/>
            <person name="Moran D.A.P."/>
            <person name="Tomita M."/>
            <person name="Numata K."/>
            <person name="Arakawa K."/>
        </authorList>
    </citation>
    <scope>NUCLEOTIDE SEQUENCE</scope>
</reference>
<dbReference type="AlphaFoldDB" id="A0A8X6PCU2"/>
<evidence type="ECO:0000313" key="2">
    <source>
        <dbReference type="Proteomes" id="UP000887013"/>
    </source>
</evidence>
<sequence length="84" mass="9617">MKDIPELFFWVTHLDHAKGFWETQIEYNCKSLATSTAPTAVIQSQTKTFLLAGVSNSLQYVMSHTLKSLFEYAQAYMDDDVEFS</sequence>
<name>A0A8X6PCU2_NEPPI</name>
<comment type="caution">
    <text evidence="1">The sequence shown here is derived from an EMBL/GenBank/DDBJ whole genome shotgun (WGS) entry which is preliminary data.</text>
</comment>
<dbReference type="Proteomes" id="UP000887013">
    <property type="component" value="Unassembled WGS sequence"/>
</dbReference>
<gene>
    <name evidence="1" type="ORF">NPIL_42181</name>
</gene>
<keyword evidence="2" id="KW-1185">Reference proteome</keyword>
<evidence type="ECO:0000313" key="1">
    <source>
        <dbReference type="EMBL" id="GFT63938.1"/>
    </source>
</evidence>
<organism evidence="1 2">
    <name type="scientific">Nephila pilipes</name>
    <name type="common">Giant wood spider</name>
    <name type="synonym">Nephila maculata</name>
    <dbReference type="NCBI Taxonomy" id="299642"/>
    <lineage>
        <taxon>Eukaryota</taxon>
        <taxon>Metazoa</taxon>
        <taxon>Ecdysozoa</taxon>
        <taxon>Arthropoda</taxon>
        <taxon>Chelicerata</taxon>
        <taxon>Arachnida</taxon>
        <taxon>Araneae</taxon>
        <taxon>Araneomorphae</taxon>
        <taxon>Entelegynae</taxon>
        <taxon>Araneoidea</taxon>
        <taxon>Nephilidae</taxon>
        <taxon>Nephila</taxon>
    </lineage>
</organism>
<accession>A0A8X6PCU2</accession>
<protein>
    <submittedName>
        <fullName evidence="1">Uncharacterized protein</fullName>
    </submittedName>
</protein>